<sequence>MKKESSFKKFRYFLAELLILIIGITASFALNEFRVNKQEQRQQKDLLKSFKANLVVDSTILHQGIKQLEGQLKNAQKLLVNTPAEYSDSTVVWVVSLLNYVPFSSNDITYQEMKSVGSTRIIGNDSLTAKIIGLYENGFELVNTWTDIDSEHVRLKMISYVEEQFPFVLGFQYGRAAASTQREFLRAVQADKFKHLIQFGASYKASTKYSFEQVLEDIRETLALIDEELAISQKSSDPESTSRGL</sequence>
<reference evidence="3" key="1">
    <citation type="journal article" date="2019" name="Int. J. Syst. Evol. Microbiol.">
        <title>The Global Catalogue of Microorganisms (GCM) 10K type strain sequencing project: providing services to taxonomists for standard genome sequencing and annotation.</title>
        <authorList>
            <consortium name="The Broad Institute Genomics Platform"/>
            <consortium name="The Broad Institute Genome Sequencing Center for Infectious Disease"/>
            <person name="Wu L."/>
            <person name="Ma J."/>
        </authorList>
    </citation>
    <scope>NUCLEOTIDE SEQUENCE [LARGE SCALE GENOMIC DNA]</scope>
    <source>
        <strain evidence="3">CGMCC 1.15111</strain>
    </source>
</reference>
<keyword evidence="3" id="KW-1185">Reference proteome</keyword>
<comment type="caution">
    <text evidence="2">The sequence shown here is derived from an EMBL/GenBank/DDBJ whole genome shotgun (WGS) entry which is preliminary data.</text>
</comment>
<keyword evidence="1" id="KW-1133">Transmembrane helix</keyword>
<evidence type="ECO:0000256" key="1">
    <source>
        <dbReference type="SAM" id="Phobius"/>
    </source>
</evidence>
<keyword evidence="1" id="KW-0812">Transmembrane</keyword>
<evidence type="ECO:0000313" key="3">
    <source>
        <dbReference type="Proteomes" id="UP000658258"/>
    </source>
</evidence>
<feature type="transmembrane region" description="Helical" evidence="1">
    <location>
        <begin position="12"/>
        <end position="30"/>
    </location>
</feature>
<protein>
    <submittedName>
        <fullName evidence="2">Uncharacterized protein</fullName>
    </submittedName>
</protein>
<dbReference type="RefSeq" id="WP_189628303.1">
    <property type="nucleotide sequence ID" value="NZ_BNAG01000001.1"/>
</dbReference>
<dbReference type="EMBL" id="BNAG01000001">
    <property type="protein sequence ID" value="GHE51292.1"/>
    <property type="molecule type" value="Genomic_DNA"/>
</dbReference>
<proteinExistence type="predicted"/>
<accession>A0ABQ3I3J5</accession>
<evidence type="ECO:0000313" key="2">
    <source>
        <dbReference type="EMBL" id="GHE51292.1"/>
    </source>
</evidence>
<keyword evidence="1" id="KW-0472">Membrane</keyword>
<organism evidence="2 3">
    <name type="scientific">Roseivirga thermotolerans</name>
    <dbReference type="NCBI Taxonomy" id="1758176"/>
    <lineage>
        <taxon>Bacteria</taxon>
        <taxon>Pseudomonadati</taxon>
        <taxon>Bacteroidota</taxon>
        <taxon>Cytophagia</taxon>
        <taxon>Cytophagales</taxon>
        <taxon>Roseivirgaceae</taxon>
        <taxon>Roseivirga</taxon>
    </lineage>
</organism>
<gene>
    <name evidence="2" type="ORF">GCM10011340_01790</name>
</gene>
<name>A0ABQ3I3J5_9BACT</name>
<dbReference type="Proteomes" id="UP000658258">
    <property type="component" value="Unassembled WGS sequence"/>
</dbReference>